<sequence>MTGQRVLLVDDEEELRRSTAQALELFGLGVQTFSNADHVLELAGFGFDGVVVSDIRMPGMDGMTLLHRVRELDAEIPVILVTGHGDVQLAVKAMREGAYDFLEKPFTPQLLAGIIRRALDRRGLVLENRRLRAVAGKRDDLEARLPGRTQVMVDLRYRIRAIGAADADTLIIGETGAGKEVVARALHDVSPRASRPFIAINCAALPENLIESELFGHEAGAFPGALRPRYGKFEHGRGGTILLDEIGSMPVDLQAKFLRVLQERVITRLGSNETVPLDVRFIATSKVDLEAEVAAGRFRADLFYRLNVATIHVPSLMQRRADIPLLFLQLVREAAARYGREDVDVPADVISAVAQRDWPGNVRELRNAADRLVLGLDPKPGEAAGAVKDGARDGMGRLADKVAAFERNIIAGEIAAHGGALRPVYESLGISRKTLYEKMQKYGLDKKLLGPEHLAQDDRDG</sequence>
<keyword evidence="4" id="KW-0805">Transcription regulation</keyword>
<dbReference type="PROSITE" id="PS50045">
    <property type="entry name" value="SIGMA54_INTERACT_4"/>
    <property type="match status" value="1"/>
</dbReference>
<evidence type="ECO:0000313" key="10">
    <source>
        <dbReference type="Proteomes" id="UP001589692"/>
    </source>
</evidence>
<dbReference type="Gene3D" id="1.10.8.60">
    <property type="match status" value="1"/>
</dbReference>
<dbReference type="InterPro" id="IPR002078">
    <property type="entry name" value="Sigma_54_int"/>
</dbReference>
<dbReference type="SUPFAM" id="SSF52540">
    <property type="entry name" value="P-loop containing nucleoside triphosphate hydrolases"/>
    <property type="match status" value="1"/>
</dbReference>
<dbReference type="CDD" id="cd00009">
    <property type="entry name" value="AAA"/>
    <property type="match status" value="1"/>
</dbReference>
<evidence type="ECO:0000256" key="4">
    <source>
        <dbReference type="ARBA" id="ARBA00023015"/>
    </source>
</evidence>
<dbReference type="InterPro" id="IPR001789">
    <property type="entry name" value="Sig_transdc_resp-reg_receiver"/>
</dbReference>
<dbReference type="PANTHER" id="PTHR32071">
    <property type="entry name" value="TRANSCRIPTIONAL REGULATORY PROTEIN"/>
    <property type="match status" value="1"/>
</dbReference>
<dbReference type="RefSeq" id="WP_377260523.1">
    <property type="nucleotide sequence ID" value="NZ_JBHMAA010000013.1"/>
</dbReference>
<dbReference type="InterPro" id="IPR003593">
    <property type="entry name" value="AAA+_ATPase"/>
</dbReference>
<dbReference type="InterPro" id="IPR058031">
    <property type="entry name" value="AAA_lid_NorR"/>
</dbReference>
<feature type="domain" description="Response regulatory" evidence="8">
    <location>
        <begin position="5"/>
        <end position="119"/>
    </location>
</feature>
<evidence type="ECO:0000256" key="6">
    <source>
        <dbReference type="PROSITE-ProRule" id="PRU00169"/>
    </source>
</evidence>
<dbReference type="Pfam" id="PF25601">
    <property type="entry name" value="AAA_lid_14"/>
    <property type="match status" value="1"/>
</dbReference>
<dbReference type="Gene3D" id="3.40.50.300">
    <property type="entry name" value="P-loop containing nucleotide triphosphate hydrolases"/>
    <property type="match status" value="1"/>
</dbReference>
<dbReference type="PROSITE" id="PS50110">
    <property type="entry name" value="RESPONSE_REGULATORY"/>
    <property type="match status" value="1"/>
</dbReference>
<gene>
    <name evidence="9" type="ORF">ACFFP0_11535</name>
</gene>
<keyword evidence="5" id="KW-0804">Transcription</keyword>
<dbReference type="SUPFAM" id="SSF46689">
    <property type="entry name" value="Homeodomain-like"/>
    <property type="match status" value="1"/>
</dbReference>
<dbReference type="Gene3D" id="3.40.50.2300">
    <property type="match status" value="1"/>
</dbReference>
<protein>
    <submittedName>
        <fullName evidence="9">Sigma-54-dependent transcriptional regulator</fullName>
    </submittedName>
</protein>
<dbReference type="InterPro" id="IPR025944">
    <property type="entry name" value="Sigma_54_int_dom_CS"/>
</dbReference>
<dbReference type="InterPro" id="IPR011006">
    <property type="entry name" value="CheY-like_superfamily"/>
</dbReference>
<accession>A0ABV6AFT5</accession>
<evidence type="ECO:0000259" key="8">
    <source>
        <dbReference type="PROSITE" id="PS50110"/>
    </source>
</evidence>
<dbReference type="Proteomes" id="UP001589692">
    <property type="component" value="Unassembled WGS sequence"/>
</dbReference>
<keyword evidence="1" id="KW-0547">Nucleotide-binding</keyword>
<dbReference type="SUPFAM" id="SSF52172">
    <property type="entry name" value="CheY-like"/>
    <property type="match status" value="1"/>
</dbReference>
<dbReference type="InterPro" id="IPR009057">
    <property type="entry name" value="Homeodomain-like_sf"/>
</dbReference>
<dbReference type="EMBL" id="JBHMAA010000013">
    <property type="protein sequence ID" value="MFB9949485.1"/>
    <property type="molecule type" value="Genomic_DNA"/>
</dbReference>
<keyword evidence="6" id="KW-0597">Phosphoprotein</keyword>
<dbReference type="InterPro" id="IPR027417">
    <property type="entry name" value="P-loop_NTPase"/>
</dbReference>
<reference evidence="9 10" key="1">
    <citation type="submission" date="2024-09" db="EMBL/GenBank/DDBJ databases">
        <authorList>
            <person name="Sun Q."/>
            <person name="Mori K."/>
        </authorList>
    </citation>
    <scope>NUCLEOTIDE SEQUENCE [LARGE SCALE GENOMIC DNA]</scope>
    <source>
        <strain evidence="9 10">TBRC 4938</strain>
    </source>
</reference>
<name>A0ABV6AFT5_9HYPH</name>
<dbReference type="PROSITE" id="PS00688">
    <property type="entry name" value="SIGMA54_INTERACT_3"/>
    <property type="match status" value="1"/>
</dbReference>
<dbReference type="Pfam" id="PF00072">
    <property type="entry name" value="Response_reg"/>
    <property type="match status" value="1"/>
</dbReference>
<dbReference type="CDD" id="cd17549">
    <property type="entry name" value="REC_DctD-like"/>
    <property type="match status" value="1"/>
</dbReference>
<dbReference type="Pfam" id="PF00158">
    <property type="entry name" value="Sigma54_activat"/>
    <property type="match status" value="1"/>
</dbReference>
<dbReference type="Gene3D" id="1.10.10.60">
    <property type="entry name" value="Homeodomain-like"/>
    <property type="match status" value="1"/>
</dbReference>
<dbReference type="InterPro" id="IPR002197">
    <property type="entry name" value="HTH_Fis"/>
</dbReference>
<feature type="modified residue" description="4-aspartylphosphate" evidence="6">
    <location>
        <position position="54"/>
    </location>
</feature>
<organism evidence="9 10">
    <name type="scientific">Rhizobium puerariae</name>
    <dbReference type="NCBI Taxonomy" id="1585791"/>
    <lineage>
        <taxon>Bacteria</taxon>
        <taxon>Pseudomonadati</taxon>
        <taxon>Pseudomonadota</taxon>
        <taxon>Alphaproteobacteria</taxon>
        <taxon>Hyphomicrobiales</taxon>
        <taxon>Rhizobiaceae</taxon>
        <taxon>Rhizobium/Agrobacterium group</taxon>
        <taxon>Rhizobium</taxon>
    </lineage>
</organism>
<dbReference type="SMART" id="SM00448">
    <property type="entry name" value="REC"/>
    <property type="match status" value="1"/>
</dbReference>
<keyword evidence="10" id="KW-1185">Reference proteome</keyword>
<evidence type="ECO:0000256" key="1">
    <source>
        <dbReference type="ARBA" id="ARBA00022741"/>
    </source>
</evidence>
<comment type="caution">
    <text evidence="9">The sequence shown here is derived from an EMBL/GenBank/DDBJ whole genome shotgun (WGS) entry which is preliminary data.</text>
</comment>
<proteinExistence type="predicted"/>
<keyword evidence="3" id="KW-0902">Two-component regulatory system</keyword>
<dbReference type="Pfam" id="PF02954">
    <property type="entry name" value="HTH_8"/>
    <property type="match status" value="1"/>
</dbReference>
<evidence type="ECO:0000256" key="3">
    <source>
        <dbReference type="ARBA" id="ARBA00023012"/>
    </source>
</evidence>
<feature type="domain" description="Sigma-54 factor interaction" evidence="7">
    <location>
        <begin position="145"/>
        <end position="374"/>
    </location>
</feature>
<evidence type="ECO:0000259" key="7">
    <source>
        <dbReference type="PROSITE" id="PS50045"/>
    </source>
</evidence>
<dbReference type="PANTHER" id="PTHR32071:SF57">
    <property type="entry name" value="C4-DICARBOXYLATE TRANSPORT TRANSCRIPTIONAL REGULATORY PROTEIN DCTD"/>
    <property type="match status" value="1"/>
</dbReference>
<keyword evidence="2" id="KW-0067">ATP-binding</keyword>
<evidence type="ECO:0000313" key="9">
    <source>
        <dbReference type="EMBL" id="MFB9949485.1"/>
    </source>
</evidence>
<evidence type="ECO:0000256" key="5">
    <source>
        <dbReference type="ARBA" id="ARBA00023163"/>
    </source>
</evidence>
<evidence type="ECO:0000256" key="2">
    <source>
        <dbReference type="ARBA" id="ARBA00022840"/>
    </source>
</evidence>
<dbReference type="SMART" id="SM00382">
    <property type="entry name" value="AAA"/>
    <property type="match status" value="1"/>
</dbReference>